<dbReference type="Gene3D" id="3.30.70.270">
    <property type="match status" value="1"/>
</dbReference>
<dbReference type="SUPFAM" id="SSF141868">
    <property type="entry name" value="EAL domain-like"/>
    <property type="match status" value="1"/>
</dbReference>
<feature type="transmembrane region" description="Helical" evidence="1">
    <location>
        <begin position="193"/>
        <end position="212"/>
    </location>
</feature>
<dbReference type="SMART" id="SM00267">
    <property type="entry name" value="GGDEF"/>
    <property type="match status" value="1"/>
</dbReference>
<dbReference type="RefSeq" id="WP_110329862.1">
    <property type="nucleotide sequence ID" value="NZ_JACHWC010000031.1"/>
</dbReference>
<dbReference type="CDD" id="cd00130">
    <property type="entry name" value="PAS"/>
    <property type="match status" value="2"/>
</dbReference>
<evidence type="ECO:0000313" key="6">
    <source>
        <dbReference type="Proteomes" id="UP000247515"/>
    </source>
</evidence>
<dbReference type="NCBIfam" id="TIGR00229">
    <property type="entry name" value="sensory_box"/>
    <property type="match status" value="2"/>
</dbReference>
<dbReference type="InterPro" id="IPR029787">
    <property type="entry name" value="Nucleotide_cyclase"/>
</dbReference>
<feature type="transmembrane region" description="Helical" evidence="1">
    <location>
        <begin position="12"/>
        <end position="35"/>
    </location>
</feature>
<evidence type="ECO:0000259" key="4">
    <source>
        <dbReference type="PROSITE" id="PS50887"/>
    </source>
</evidence>
<dbReference type="Pfam" id="PF00990">
    <property type="entry name" value="GGDEF"/>
    <property type="match status" value="1"/>
</dbReference>
<evidence type="ECO:0000259" key="3">
    <source>
        <dbReference type="PROSITE" id="PS50883"/>
    </source>
</evidence>
<name>A0ABX5MBZ7_9BURK</name>
<dbReference type="PROSITE" id="PS50887">
    <property type="entry name" value="GGDEF"/>
    <property type="match status" value="1"/>
</dbReference>
<dbReference type="InterPro" id="IPR000014">
    <property type="entry name" value="PAS"/>
</dbReference>
<dbReference type="Gene3D" id="3.30.450.20">
    <property type="entry name" value="PAS domain"/>
    <property type="match status" value="2"/>
</dbReference>
<organism evidence="5 6">
    <name type="scientific">Paraburkholderia tropica</name>
    <dbReference type="NCBI Taxonomy" id="92647"/>
    <lineage>
        <taxon>Bacteria</taxon>
        <taxon>Pseudomonadati</taxon>
        <taxon>Pseudomonadota</taxon>
        <taxon>Betaproteobacteria</taxon>
        <taxon>Burkholderiales</taxon>
        <taxon>Burkholderiaceae</taxon>
        <taxon>Paraburkholderia</taxon>
    </lineage>
</organism>
<feature type="domain" description="EAL" evidence="3">
    <location>
        <begin position="704"/>
        <end position="955"/>
    </location>
</feature>
<protein>
    <submittedName>
        <fullName evidence="5">PAS domain S-box-containing protein/diguanylate cyclase (GGDEF)-like protein</fullName>
    </submittedName>
</protein>
<keyword evidence="6" id="KW-1185">Reference proteome</keyword>
<feature type="domain" description="PAS" evidence="2">
    <location>
        <begin position="399"/>
        <end position="469"/>
    </location>
</feature>
<feature type="domain" description="GGDEF" evidence="4">
    <location>
        <begin position="560"/>
        <end position="693"/>
    </location>
</feature>
<reference evidence="5 6" key="1">
    <citation type="submission" date="2018-05" db="EMBL/GenBank/DDBJ databases">
        <title>Genomic Encyclopedia of Type Strains, Phase IV (KMG-V): Genome sequencing to study the core and pangenomes of soil and plant-associated prokaryotes.</title>
        <authorList>
            <person name="Whitman W."/>
        </authorList>
    </citation>
    <scope>NUCLEOTIDE SEQUENCE [LARGE SCALE GENOMIC DNA]</scope>
    <source>
        <strain evidence="5 6">SIr-6563</strain>
    </source>
</reference>
<keyword evidence="1" id="KW-1133">Transmembrane helix</keyword>
<dbReference type="InterPro" id="IPR001633">
    <property type="entry name" value="EAL_dom"/>
</dbReference>
<dbReference type="InterPro" id="IPR000160">
    <property type="entry name" value="GGDEF_dom"/>
</dbReference>
<gene>
    <name evidence="5" type="ORF">C7400_14235</name>
</gene>
<dbReference type="PANTHER" id="PTHR44757">
    <property type="entry name" value="DIGUANYLATE CYCLASE DGCP"/>
    <property type="match status" value="1"/>
</dbReference>
<dbReference type="InterPro" id="IPR052155">
    <property type="entry name" value="Biofilm_reg_signaling"/>
</dbReference>
<accession>A0ABX5MBZ7</accession>
<evidence type="ECO:0000259" key="2">
    <source>
        <dbReference type="PROSITE" id="PS50112"/>
    </source>
</evidence>
<dbReference type="PANTHER" id="PTHR44757:SF4">
    <property type="entry name" value="DIGUANYLATE CYCLASE DGCE-RELATED"/>
    <property type="match status" value="1"/>
</dbReference>
<dbReference type="SMART" id="SM00091">
    <property type="entry name" value="PAS"/>
    <property type="match status" value="2"/>
</dbReference>
<dbReference type="InterPro" id="IPR043128">
    <property type="entry name" value="Rev_trsase/Diguanyl_cyclase"/>
</dbReference>
<comment type="caution">
    <text evidence="5">The sequence shown here is derived from an EMBL/GenBank/DDBJ whole genome shotgun (WGS) entry which is preliminary data.</text>
</comment>
<keyword evidence="1" id="KW-0812">Transmembrane</keyword>
<dbReference type="InterPro" id="IPR013767">
    <property type="entry name" value="PAS_fold"/>
</dbReference>
<proteinExistence type="predicted"/>
<dbReference type="CDD" id="cd01949">
    <property type="entry name" value="GGDEF"/>
    <property type="match status" value="1"/>
</dbReference>
<evidence type="ECO:0000256" key="1">
    <source>
        <dbReference type="SAM" id="Phobius"/>
    </source>
</evidence>
<feature type="domain" description="PAS" evidence="2">
    <location>
        <begin position="274"/>
        <end position="325"/>
    </location>
</feature>
<dbReference type="SUPFAM" id="SSF55073">
    <property type="entry name" value="Nucleotide cyclase"/>
    <property type="match status" value="1"/>
</dbReference>
<dbReference type="NCBIfam" id="TIGR00254">
    <property type="entry name" value="GGDEF"/>
    <property type="match status" value="1"/>
</dbReference>
<dbReference type="SMART" id="SM00052">
    <property type="entry name" value="EAL"/>
    <property type="match status" value="1"/>
</dbReference>
<dbReference type="EMBL" id="QJJV01000042">
    <property type="protein sequence ID" value="PXX05284.1"/>
    <property type="molecule type" value="Genomic_DNA"/>
</dbReference>
<dbReference type="Pfam" id="PF00563">
    <property type="entry name" value="EAL"/>
    <property type="match status" value="1"/>
</dbReference>
<dbReference type="InterPro" id="IPR035965">
    <property type="entry name" value="PAS-like_dom_sf"/>
</dbReference>
<keyword evidence="1" id="KW-0472">Membrane</keyword>
<sequence length="955" mass="105341">MSFVKSSKFGTQIGVSLFAMVALLVVLGTASLHAIRGEYQYVSQYQDRWAKRARICLRMQVTLQSIQAIASRLTQARDEEKGEALRNSFDSAVDEYRKEVEDYERYAAEAGDQEKIIWHDMYALSSLYLLANRQPPLRGDQSAQANADHPDVASLAYVGVIQSDASDIVKLILVDSREKLQDANALDERAQRAVGLILLIAISIAIFSAAALRRSLFIQLGADPRDLVERAKAISLGDFSGQIAFRSENPDSLAFSIATMRDKLASFITESRNAAARYQALYEKTPVMLFSVDSSGKILHVSDRWLQSTGYARSDVLGRPLEEFYLLKGGECAEVEIRQVFAGGEVGKVTRTVLCNDGSTIDVEVAAVVSSDANGASMSLSSWQDVTERNRIREALLAEHRRLKVTLDSIGDGVIAADRKGRIEYVNPAAEELTGWKSAEVQGKSISSVLNLSTKDGSYDGVRRGINSSRSFTGTEHRTLIHRTGEAKIVECMASAIPGSGDSGPIGTVFIVRDISETVRLHEELMYRATHDSLTGVLNRDEFEARVSHVVTGAQKATTLTYALMSIDLDQFKIVNDAGGHAAGDRVLKQVVQIVCGVIRSGDTFARVGGDEFGLLVCRDSTESVHSLATKICRGLDNYRFRVGDVYVHVGVSIGLVVLDGSWTSKEALLRAADSACYAAKASGRNRVHVYTPTDGVIESQRNDMQWARRLEAALDSDQFILYFQRIVPLKERTEQVHGEVLLRLRDTGDKLIGPGKFLPAAERFNLASKIDRWVVRSVFRILNDHADNCDKISTISINLSGNSISDPEFTEFLSQEIRIAKFKTGIICFEITETAVITNFYAASLFFSTMKKEGVRFALDDFGSGASSFGYLKALPIDYIKIDGQFVRELESDPVSQIAVKCINDVARVTGKKTVAEFVETKEVDDMLMDMGVDYSQGYLHHRPSPLDELFDID</sequence>
<dbReference type="PROSITE" id="PS50883">
    <property type="entry name" value="EAL"/>
    <property type="match status" value="1"/>
</dbReference>
<dbReference type="Proteomes" id="UP000247515">
    <property type="component" value="Unassembled WGS sequence"/>
</dbReference>
<evidence type="ECO:0000313" key="5">
    <source>
        <dbReference type="EMBL" id="PXX05284.1"/>
    </source>
</evidence>
<dbReference type="InterPro" id="IPR035919">
    <property type="entry name" value="EAL_sf"/>
</dbReference>
<dbReference type="PROSITE" id="PS50112">
    <property type="entry name" value="PAS"/>
    <property type="match status" value="2"/>
</dbReference>
<dbReference type="CDD" id="cd01948">
    <property type="entry name" value="EAL"/>
    <property type="match status" value="1"/>
</dbReference>
<dbReference type="Pfam" id="PF00989">
    <property type="entry name" value="PAS"/>
    <property type="match status" value="1"/>
</dbReference>
<dbReference type="Pfam" id="PF13426">
    <property type="entry name" value="PAS_9"/>
    <property type="match status" value="1"/>
</dbReference>
<dbReference type="SUPFAM" id="SSF55785">
    <property type="entry name" value="PYP-like sensor domain (PAS domain)"/>
    <property type="match status" value="2"/>
</dbReference>
<dbReference type="Gene3D" id="3.20.20.450">
    <property type="entry name" value="EAL domain"/>
    <property type="match status" value="1"/>
</dbReference>